<dbReference type="Gene3D" id="1.50.40.10">
    <property type="entry name" value="Mitochondrial carrier domain"/>
    <property type="match status" value="1"/>
</dbReference>
<dbReference type="PANTHER" id="PTHR45624:SF12">
    <property type="entry name" value="MITOCHONDRIAL ORNITHINE TRANSPORTER 1"/>
    <property type="match status" value="1"/>
</dbReference>
<feature type="region of interest" description="Disordered" evidence="11">
    <location>
        <begin position="202"/>
        <end position="223"/>
    </location>
</feature>
<keyword evidence="7" id="KW-0496">Mitochondrion</keyword>
<evidence type="ECO:0000313" key="12">
    <source>
        <dbReference type="EMBL" id="RKP10218.1"/>
    </source>
</evidence>
<dbReference type="OrthoDB" id="14252at2759"/>
<evidence type="ECO:0000256" key="3">
    <source>
        <dbReference type="ARBA" id="ARBA00022448"/>
    </source>
</evidence>
<evidence type="ECO:0000256" key="1">
    <source>
        <dbReference type="ARBA" id="ARBA00004225"/>
    </source>
</evidence>
<keyword evidence="5" id="KW-0677">Repeat</keyword>
<dbReference type="AlphaFoldDB" id="A0A4P9XVD6"/>
<evidence type="ECO:0000256" key="10">
    <source>
        <dbReference type="RuleBase" id="RU000488"/>
    </source>
</evidence>
<evidence type="ECO:0000313" key="13">
    <source>
        <dbReference type="Proteomes" id="UP000271241"/>
    </source>
</evidence>
<dbReference type="PANTHER" id="PTHR45624">
    <property type="entry name" value="MITOCHONDRIAL BASIC AMINO ACIDS TRANSPORTER-RELATED"/>
    <property type="match status" value="1"/>
</dbReference>
<dbReference type="Pfam" id="PF00153">
    <property type="entry name" value="Mito_carr"/>
    <property type="match status" value="1"/>
</dbReference>
<dbReference type="GO" id="GO:0000064">
    <property type="term" value="F:L-ornithine transmembrane transporter activity"/>
    <property type="evidence" value="ECO:0007669"/>
    <property type="project" value="TreeGrafter"/>
</dbReference>
<feature type="repeat" description="Solcar" evidence="9">
    <location>
        <begin position="5"/>
        <end position="91"/>
    </location>
</feature>
<organism evidence="12 13">
    <name type="scientific">Thamnocephalis sphaerospora</name>
    <dbReference type="NCBI Taxonomy" id="78915"/>
    <lineage>
        <taxon>Eukaryota</taxon>
        <taxon>Fungi</taxon>
        <taxon>Fungi incertae sedis</taxon>
        <taxon>Zoopagomycota</taxon>
        <taxon>Zoopagomycotina</taxon>
        <taxon>Zoopagomycetes</taxon>
        <taxon>Zoopagales</taxon>
        <taxon>Sigmoideomycetaceae</taxon>
        <taxon>Thamnocephalis</taxon>
    </lineage>
</organism>
<evidence type="ECO:0000256" key="4">
    <source>
        <dbReference type="ARBA" id="ARBA00022692"/>
    </source>
</evidence>
<dbReference type="SUPFAM" id="SSF103506">
    <property type="entry name" value="Mitochondrial carrier"/>
    <property type="match status" value="1"/>
</dbReference>
<dbReference type="EMBL" id="KZ992464">
    <property type="protein sequence ID" value="RKP10218.1"/>
    <property type="molecule type" value="Genomic_DNA"/>
</dbReference>
<comment type="subcellular location">
    <subcellularLocation>
        <location evidence="1">Mitochondrion membrane</location>
        <topology evidence="1">Multi-pass membrane protein</topology>
    </subcellularLocation>
</comment>
<dbReference type="STRING" id="78915.A0A4P9XVD6"/>
<reference evidence="13" key="1">
    <citation type="journal article" date="2018" name="Nat. Microbiol.">
        <title>Leveraging single-cell genomics to expand the fungal tree of life.</title>
        <authorList>
            <person name="Ahrendt S.R."/>
            <person name="Quandt C.A."/>
            <person name="Ciobanu D."/>
            <person name="Clum A."/>
            <person name="Salamov A."/>
            <person name="Andreopoulos B."/>
            <person name="Cheng J.F."/>
            <person name="Woyke T."/>
            <person name="Pelin A."/>
            <person name="Henrissat B."/>
            <person name="Reynolds N.K."/>
            <person name="Benny G.L."/>
            <person name="Smith M.E."/>
            <person name="James T.Y."/>
            <person name="Grigoriev I.V."/>
        </authorList>
    </citation>
    <scope>NUCLEOTIDE SEQUENCE [LARGE SCALE GENOMIC DNA]</scope>
    <source>
        <strain evidence="13">RSA 1356</strain>
    </source>
</reference>
<dbReference type="Proteomes" id="UP000271241">
    <property type="component" value="Unassembled WGS sequence"/>
</dbReference>
<keyword evidence="13" id="KW-1185">Reference proteome</keyword>
<evidence type="ECO:0000256" key="2">
    <source>
        <dbReference type="ARBA" id="ARBA00006375"/>
    </source>
</evidence>
<keyword evidence="6" id="KW-1133">Transmembrane helix</keyword>
<sequence length="223" mass="24062">MAFLNDHTREFVAGTMGGWAQVVVGHPFDTLKVRLQTQTHPPRFHNGMDCLRVTLKEEGPQGLYKGVMSPLAGIGICNAVLFAANGYFRGVVRENRADGNMERPFTIPELMVAGGLGGIAMAFANCPVQRPELASSIESALADYNRETREGLFPAPEHCLPMAEIERERLDTALRAFDAAQPGYQPVLTATAVQEMTPLKPPVEHEVPAPAPVTARKVAAGAS</sequence>
<dbReference type="InterPro" id="IPR018108">
    <property type="entry name" value="MCP_transmembrane"/>
</dbReference>
<name>A0A4P9XVD6_9FUNG</name>
<dbReference type="PROSITE" id="PS50920">
    <property type="entry name" value="SOLCAR"/>
    <property type="match status" value="1"/>
</dbReference>
<evidence type="ECO:0000256" key="8">
    <source>
        <dbReference type="ARBA" id="ARBA00023136"/>
    </source>
</evidence>
<dbReference type="GO" id="GO:1990575">
    <property type="term" value="P:mitochondrial L-ornithine transmembrane transport"/>
    <property type="evidence" value="ECO:0007669"/>
    <property type="project" value="TreeGrafter"/>
</dbReference>
<proteinExistence type="inferred from homology"/>
<keyword evidence="8 9" id="KW-0472">Membrane</keyword>
<accession>A0A4P9XVD6</accession>
<evidence type="ECO:0000256" key="5">
    <source>
        <dbReference type="ARBA" id="ARBA00022737"/>
    </source>
</evidence>
<keyword evidence="3 10" id="KW-0813">Transport</keyword>
<evidence type="ECO:0000256" key="11">
    <source>
        <dbReference type="SAM" id="MobiDB-lite"/>
    </source>
</evidence>
<dbReference type="InterPro" id="IPR050567">
    <property type="entry name" value="Mitochondrial_Carrier"/>
</dbReference>
<keyword evidence="4 9" id="KW-0812">Transmembrane</keyword>
<gene>
    <name evidence="12" type="ORF">THASP1DRAFT_28017</name>
</gene>
<dbReference type="GO" id="GO:0031966">
    <property type="term" value="C:mitochondrial membrane"/>
    <property type="evidence" value="ECO:0007669"/>
    <property type="project" value="UniProtKB-SubCell"/>
</dbReference>
<protein>
    <submittedName>
        <fullName evidence="12">Mitochondrial carrier domain-containing protein</fullName>
    </submittedName>
</protein>
<comment type="similarity">
    <text evidence="2 10">Belongs to the mitochondrial carrier (TC 2.A.29) family.</text>
</comment>
<evidence type="ECO:0000256" key="9">
    <source>
        <dbReference type="PROSITE-ProRule" id="PRU00282"/>
    </source>
</evidence>
<evidence type="ECO:0000256" key="7">
    <source>
        <dbReference type="ARBA" id="ARBA00023128"/>
    </source>
</evidence>
<dbReference type="InterPro" id="IPR023395">
    <property type="entry name" value="MCP_dom_sf"/>
</dbReference>
<evidence type="ECO:0000256" key="6">
    <source>
        <dbReference type="ARBA" id="ARBA00022989"/>
    </source>
</evidence>